<evidence type="ECO:0000313" key="2">
    <source>
        <dbReference type="Ensembl" id="ENSCSAVP00000008264.1"/>
    </source>
</evidence>
<reference evidence="3" key="1">
    <citation type="submission" date="2003-08" db="EMBL/GenBank/DDBJ databases">
        <authorList>
            <person name="Birren B."/>
            <person name="Nusbaum C."/>
            <person name="Abebe A."/>
            <person name="Abouelleil A."/>
            <person name="Adekoya E."/>
            <person name="Ait-zahra M."/>
            <person name="Allen N."/>
            <person name="Allen T."/>
            <person name="An P."/>
            <person name="Anderson M."/>
            <person name="Anderson S."/>
            <person name="Arachchi H."/>
            <person name="Armbruster J."/>
            <person name="Bachantsang P."/>
            <person name="Baldwin J."/>
            <person name="Barry A."/>
            <person name="Bayul T."/>
            <person name="Blitshsteyn B."/>
            <person name="Bloom T."/>
            <person name="Blye J."/>
            <person name="Boguslavskiy L."/>
            <person name="Borowsky M."/>
            <person name="Boukhgalter B."/>
            <person name="Brunache A."/>
            <person name="Butler J."/>
            <person name="Calixte N."/>
            <person name="Calvo S."/>
            <person name="Camarata J."/>
            <person name="Campo K."/>
            <person name="Chang J."/>
            <person name="Cheshatsang Y."/>
            <person name="Citroen M."/>
            <person name="Collymore A."/>
            <person name="Considine T."/>
            <person name="Cook A."/>
            <person name="Cooke P."/>
            <person name="Corum B."/>
            <person name="Cuomo C."/>
            <person name="David R."/>
            <person name="Dawoe T."/>
            <person name="Degray S."/>
            <person name="Dodge S."/>
            <person name="Dooley K."/>
            <person name="Dorje P."/>
            <person name="Dorjee K."/>
            <person name="Dorris L."/>
            <person name="Duffey N."/>
            <person name="Dupes A."/>
            <person name="Elkins T."/>
            <person name="Engels R."/>
            <person name="Erickson J."/>
            <person name="Farina A."/>
            <person name="Faro S."/>
            <person name="Ferreira P."/>
            <person name="Fischer H."/>
            <person name="Fitzgerald M."/>
            <person name="Foley K."/>
            <person name="Gage D."/>
            <person name="Galagan J."/>
            <person name="Gearin G."/>
            <person name="Gnerre S."/>
            <person name="Gnirke A."/>
            <person name="Goyette A."/>
            <person name="Graham J."/>
            <person name="Grandbois E."/>
            <person name="Gyaltsen K."/>
            <person name="Hafez N."/>
            <person name="Hagopian D."/>
            <person name="Hagos B."/>
            <person name="Hall J."/>
            <person name="Hatcher B."/>
            <person name="Heller A."/>
            <person name="Higgins H."/>
            <person name="Honan T."/>
            <person name="Horn A."/>
            <person name="Houde N."/>
            <person name="Hughes L."/>
            <person name="Hulme W."/>
            <person name="Husby E."/>
            <person name="Iliev I."/>
            <person name="Jaffe D."/>
            <person name="Jones C."/>
            <person name="Kamal M."/>
            <person name="Kamat A."/>
            <person name="Kamvysselis M."/>
            <person name="Karlsson E."/>
            <person name="Kells C."/>
            <person name="Kieu A."/>
            <person name="Kisner P."/>
            <person name="Kodira C."/>
            <person name="Kulbokas E."/>
            <person name="Labutti K."/>
            <person name="Lama D."/>
            <person name="Landers T."/>
            <person name="Leger J."/>
            <person name="Levine S."/>
            <person name="Lewis D."/>
            <person name="Lewis T."/>
            <person name="Lindblad-toh K."/>
            <person name="Liu X."/>
            <person name="Lokyitsang T."/>
            <person name="Lokyitsang Y."/>
            <person name="Lucien O."/>
            <person name="Lui A."/>
            <person name="Ma L.J."/>
            <person name="Mabbitt R."/>
            <person name="Macdonald J."/>
            <person name="Maclean C."/>
            <person name="Major J."/>
            <person name="Manning J."/>
            <person name="Marabella R."/>
            <person name="Maru K."/>
            <person name="Matthews C."/>
            <person name="Mauceli E."/>
            <person name="Mccarthy M."/>
            <person name="Mcdonough S."/>
            <person name="Mcghee T."/>
            <person name="Meldrim J."/>
            <person name="Meneus L."/>
            <person name="Mesirov J."/>
            <person name="Mihalev A."/>
            <person name="Mihova T."/>
            <person name="Mikkelsen T."/>
            <person name="Mlenga V."/>
            <person name="Moru K."/>
            <person name="Mozes J."/>
            <person name="Mulrain L."/>
            <person name="Munson G."/>
            <person name="Naylor J."/>
            <person name="Newes C."/>
            <person name="Nguyen C."/>
            <person name="Nguyen N."/>
            <person name="Nguyen T."/>
            <person name="Nicol R."/>
            <person name="Nielsen C."/>
            <person name="Nizzari M."/>
            <person name="Norbu C."/>
            <person name="Norbu N."/>
            <person name="O'donnell P."/>
            <person name="Okoawo O."/>
            <person name="O'leary S."/>
            <person name="Omotosho B."/>
            <person name="O'neill K."/>
            <person name="Osman S."/>
            <person name="Parker S."/>
            <person name="Perrin D."/>
            <person name="Phunkhang P."/>
            <person name="Piqani B."/>
            <person name="Purcell S."/>
            <person name="Rachupka T."/>
            <person name="Ramasamy U."/>
            <person name="Rameau R."/>
            <person name="Ray V."/>
            <person name="Raymond C."/>
            <person name="Retta R."/>
            <person name="Richardson S."/>
            <person name="Rise C."/>
            <person name="Rodriguez J."/>
            <person name="Rogers J."/>
            <person name="Rogov P."/>
            <person name="Rutman M."/>
            <person name="Schupbach R."/>
            <person name="Seaman C."/>
            <person name="Settipalli S."/>
            <person name="Sharpe T."/>
            <person name="Sheridan J."/>
            <person name="Sherpa N."/>
            <person name="Shi J."/>
            <person name="Smirnov S."/>
            <person name="Smith C."/>
            <person name="Sougnez C."/>
            <person name="Spencer B."/>
            <person name="Stalker J."/>
            <person name="Stange-thomann N."/>
            <person name="Stavropoulos S."/>
            <person name="Stetson K."/>
            <person name="Stone C."/>
            <person name="Stone S."/>
            <person name="Stubbs M."/>
            <person name="Talamas J."/>
            <person name="Tchuinga P."/>
            <person name="Tenzing P."/>
            <person name="Tesfaye S."/>
            <person name="Theodore J."/>
            <person name="Thoulutsang Y."/>
            <person name="Topham K."/>
            <person name="Towey S."/>
            <person name="Tsamla T."/>
            <person name="Tsomo N."/>
            <person name="Vallee D."/>
            <person name="Vassiliev H."/>
            <person name="Venkataraman V."/>
            <person name="Vinson J."/>
            <person name="Vo A."/>
            <person name="Wade C."/>
            <person name="Wang S."/>
            <person name="Wangchuk T."/>
            <person name="Wangdi T."/>
            <person name="Whittaker C."/>
            <person name="Wilkinson J."/>
            <person name="Wu Y."/>
            <person name="Wyman D."/>
            <person name="Yadav S."/>
            <person name="Yang S."/>
            <person name="Yang X."/>
            <person name="Yeager S."/>
            <person name="Yee E."/>
            <person name="Young G."/>
            <person name="Zainoun J."/>
            <person name="Zembeck L."/>
            <person name="Zimmer A."/>
            <person name="Zody M."/>
            <person name="Lander E."/>
        </authorList>
    </citation>
    <scope>NUCLEOTIDE SEQUENCE [LARGE SCALE GENOMIC DNA]</scope>
</reference>
<protein>
    <submittedName>
        <fullName evidence="2">Uncharacterized protein</fullName>
    </submittedName>
</protein>
<evidence type="ECO:0000256" key="1">
    <source>
        <dbReference type="SAM" id="MobiDB-lite"/>
    </source>
</evidence>
<feature type="compositionally biased region" description="Basic residues" evidence="1">
    <location>
        <begin position="34"/>
        <end position="62"/>
    </location>
</feature>
<feature type="compositionally biased region" description="Polar residues" evidence="1">
    <location>
        <begin position="7"/>
        <end position="23"/>
    </location>
</feature>
<organism evidence="2 3">
    <name type="scientific">Ciona savignyi</name>
    <name type="common">Pacific transparent sea squirt</name>
    <dbReference type="NCBI Taxonomy" id="51511"/>
    <lineage>
        <taxon>Eukaryota</taxon>
        <taxon>Metazoa</taxon>
        <taxon>Chordata</taxon>
        <taxon>Tunicata</taxon>
        <taxon>Ascidiacea</taxon>
        <taxon>Phlebobranchia</taxon>
        <taxon>Cionidae</taxon>
        <taxon>Ciona</taxon>
    </lineage>
</organism>
<dbReference type="Proteomes" id="UP000007875">
    <property type="component" value="Unassembled WGS sequence"/>
</dbReference>
<dbReference type="AlphaFoldDB" id="H2YSF4"/>
<sequence length="241" mass="27449">MRKRLKSSVSGSTRGSRNAQSRSASDRTENAREWRKKGKRGNARKKKKSRRDRRRKQGRRQRSPTCLCIMVDTWLGLRRTSQTSDKPTEKRRRNFLPSDASRSTLTILAMTNFEKRLRNSGTTCISWKKRNMITNRESTGRNMTSTSFASESTNTWANSRNRNGASLVRRSLDIKASELQPPTSSDSLPIARSHLSILSMLVPLLNTRCLYIKTKKPVVVKTGIAELLNVRNVILSILQSL</sequence>
<reference evidence="2" key="3">
    <citation type="submission" date="2025-09" db="UniProtKB">
        <authorList>
            <consortium name="Ensembl"/>
        </authorList>
    </citation>
    <scope>IDENTIFICATION</scope>
</reference>
<feature type="region of interest" description="Disordered" evidence="1">
    <location>
        <begin position="1"/>
        <end position="63"/>
    </location>
</feature>
<reference evidence="2" key="2">
    <citation type="submission" date="2025-08" db="UniProtKB">
        <authorList>
            <consortium name="Ensembl"/>
        </authorList>
    </citation>
    <scope>IDENTIFICATION</scope>
</reference>
<keyword evidence="3" id="KW-1185">Reference proteome</keyword>
<evidence type="ECO:0000313" key="3">
    <source>
        <dbReference type="Proteomes" id="UP000007875"/>
    </source>
</evidence>
<dbReference type="Ensembl" id="ENSCSAVT00000008372.1">
    <property type="protein sequence ID" value="ENSCSAVP00000008264.1"/>
    <property type="gene ID" value="ENSCSAVG00000004918.1"/>
</dbReference>
<name>H2YSF4_CIOSA</name>
<dbReference type="HOGENOM" id="CLU_1153915_0_0_1"/>
<dbReference type="GeneTree" id="ENSGT00940000154709"/>
<accession>H2YSF4</accession>
<proteinExistence type="predicted"/>
<feature type="compositionally biased region" description="Basic and acidic residues" evidence="1">
    <location>
        <begin position="24"/>
        <end position="33"/>
    </location>
</feature>